<reference evidence="2" key="1">
    <citation type="submission" date="2023-10" db="EMBL/GenBank/DDBJ databases">
        <title>Genome assembly of Pristionchus species.</title>
        <authorList>
            <person name="Yoshida K."/>
            <person name="Sommer R.J."/>
        </authorList>
    </citation>
    <scope>NUCLEOTIDE SEQUENCE</scope>
    <source>
        <strain evidence="2">RS5133</strain>
    </source>
</reference>
<feature type="domain" description="SGNH" evidence="1">
    <location>
        <begin position="1"/>
        <end position="207"/>
    </location>
</feature>
<dbReference type="Proteomes" id="UP001432322">
    <property type="component" value="Unassembled WGS sequence"/>
</dbReference>
<dbReference type="Pfam" id="PF19040">
    <property type="entry name" value="SGNH"/>
    <property type="match status" value="1"/>
</dbReference>
<protein>
    <recommendedName>
        <fullName evidence="1">SGNH domain-containing protein</fullName>
    </recommendedName>
</protein>
<evidence type="ECO:0000259" key="1">
    <source>
        <dbReference type="Pfam" id="PF19040"/>
    </source>
</evidence>
<evidence type="ECO:0000313" key="3">
    <source>
        <dbReference type="Proteomes" id="UP001432322"/>
    </source>
</evidence>
<gene>
    <name evidence="2" type="ORF">PFISCL1PPCAC_13771</name>
</gene>
<dbReference type="InterPro" id="IPR043968">
    <property type="entry name" value="SGNH"/>
</dbReference>
<feature type="non-terminal residue" evidence="2">
    <location>
        <position position="224"/>
    </location>
</feature>
<dbReference type="AlphaFoldDB" id="A0AAV5VSC8"/>
<evidence type="ECO:0000313" key="2">
    <source>
        <dbReference type="EMBL" id="GMT22474.1"/>
    </source>
</evidence>
<dbReference type="PANTHER" id="PTHR23028:SF53">
    <property type="entry name" value="ACYL_TRANSF_3 DOMAIN-CONTAINING PROTEIN"/>
    <property type="match status" value="1"/>
</dbReference>
<organism evidence="2 3">
    <name type="scientific">Pristionchus fissidentatus</name>
    <dbReference type="NCBI Taxonomy" id="1538716"/>
    <lineage>
        <taxon>Eukaryota</taxon>
        <taxon>Metazoa</taxon>
        <taxon>Ecdysozoa</taxon>
        <taxon>Nematoda</taxon>
        <taxon>Chromadorea</taxon>
        <taxon>Rhabditida</taxon>
        <taxon>Rhabditina</taxon>
        <taxon>Diplogasteromorpha</taxon>
        <taxon>Diplogasteroidea</taxon>
        <taxon>Neodiplogasteridae</taxon>
        <taxon>Pristionchus</taxon>
    </lineage>
</organism>
<dbReference type="GO" id="GO:0000271">
    <property type="term" value="P:polysaccharide biosynthetic process"/>
    <property type="evidence" value="ECO:0007669"/>
    <property type="project" value="TreeGrafter"/>
</dbReference>
<proteinExistence type="predicted"/>
<dbReference type="PANTHER" id="PTHR23028">
    <property type="entry name" value="ACETYLTRANSFERASE"/>
    <property type="match status" value="1"/>
</dbReference>
<name>A0AAV5VSC8_9BILA</name>
<dbReference type="InterPro" id="IPR050879">
    <property type="entry name" value="Acyltransferase_3"/>
</dbReference>
<sequence>MGNSYGYRAFPVLHRLFAGRYAQMRLFSRSSRVFLTKDPESTKYADKERIVVEKFQPDITFLIEKDTFVTLMRPNSGPVDQDPITQQLQAAINILSNHSGTVVVDRQYYKTHSKDGVAYTIQKRIQQDKNDFEDLSVSRKDYETEFANESARMATIKNENVIVNNVQDQLCPGDRCYFYNRDNLHSYYGDVANHLTSEGLLLLEPKYTEIIEEFLLRLSSRGSE</sequence>
<comment type="caution">
    <text evidence="2">The sequence shown here is derived from an EMBL/GenBank/DDBJ whole genome shotgun (WGS) entry which is preliminary data.</text>
</comment>
<dbReference type="GO" id="GO:0016020">
    <property type="term" value="C:membrane"/>
    <property type="evidence" value="ECO:0007669"/>
    <property type="project" value="TreeGrafter"/>
</dbReference>
<dbReference type="EMBL" id="BTSY01000004">
    <property type="protein sequence ID" value="GMT22474.1"/>
    <property type="molecule type" value="Genomic_DNA"/>
</dbReference>
<keyword evidence="3" id="KW-1185">Reference proteome</keyword>
<accession>A0AAV5VSC8</accession>